<dbReference type="Gene3D" id="2.60.40.150">
    <property type="entry name" value="C2 domain"/>
    <property type="match status" value="2"/>
</dbReference>
<feature type="non-terminal residue" evidence="3">
    <location>
        <position position="1"/>
    </location>
</feature>
<dbReference type="VEuPathDB" id="TriTrypDB:TvY486_1009510"/>
<gene>
    <name evidence="3" type="ORF">TVY486_1009510</name>
</gene>
<feature type="region of interest" description="Disordered" evidence="1">
    <location>
        <begin position="1067"/>
        <end position="1143"/>
    </location>
</feature>
<dbReference type="PANTHER" id="PTHR39670">
    <property type="entry name" value="C2 DOMAIN-CONTAINING PROTEIN-RELATED"/>
    <property type="match status" value="1"/>
</dbReference>
<dbReference type="PANTHER" id="PTHR39670:SF4">
    <property type="entry name" value="C2 DOMAIN-CONTAINING PROTEIN"/>
    <property type="match status" value="1"/>
</dbReference>
<evidence type="ECO:0000259" key="2">
    <source>
        <dbReference type="PROSITE" id="PS50004"/>
    </source>
</evidence>
<dbReference type="SMART" id="SM00239">
    <property type="entry name" value="C2"/>
    <property type="match status" value="2"/>
</dbReference>
<reference evidence="3" key="1">
    <citation type="journal article" date="2012" name="Proc. Natl. Acad. Sci. U.S.A.">
        <title>Antigenic diversity is generated by distinct evolutionary mechanisms in African trypanosome species.</title>
        <authorList>
            <person name="Jackson A.P."/>
            <person name="Berry A."/>
            <person name="Aslett M."/>
            <person name="Allison H.C."/>
            <person name="Burton P."/>
            <person name="Vavrova-Anderson J."/>
            <person name="Brown R."/>
            <person name="Browne H."/>
            <person name="Corton N."/>
            <person name="Hauser H."/>
            <person name="Gamble J."/>
            <person name="Gilderthorp R."/>
            <person name="Marcello L."/>
            <person name="McQuillan J."/>
            <person name="Otto T.D."/>
            <person name="Quail M.A."/>
            <person name="Sanders M.J."/>
            <person name="van Tonder A."/>
            <person name="Ginger M.L."/>
            <person name="Field M.C."/>
            <person name="Barry J.D."/>
            <person name="Hertz-Fowler C."/>
            <person name="Berriman M."/>
        </authorList>
    </citation>
    <scope>NUCLEOTIDE SEQUENCE</scope>
    <source>
        <strain evidence="3">Y486</strain>
    </source>
</reference>
<feature type="region of interest" description="Disordered" evidence="1">
    <location>
        <begin position="1"/>
        <end position="24"/>
    </location>
</feature>
<sequence length="1143" mass="128501">EEGDDSHPRNGSVQREWAKSHGTDLGNSNLRLKIECAKDLAPPMNGDSLVPPSTLVLVQLRKERAKTSIVLNDANPSFCNEFMFRVEQPRMEEIKLTVVAVTKGGNKVLGECVLSAGNLLCRMEWRRWVSLVRNPGTDRAYECGSVLVSMYTESFGVTRVPSNAKENEFREEVRTLLAKYAPKELHRLEWFVGTCADDYEGALASMRAKYKKPSNKRNTIKLVVRSVAHLTDEHGSPTDSETCYVKILVGRSKRSTGIATYRGHAVFNEHFTFTVGSDSVAGITLKVYSLNRKFGECLLPVKDLQGRVSTERTYSIVRDAGTSRACYCGTITATIHPSFGRDEPIDFSQLELNRRRIRNYLWNRLRDVLHHLDLIAHSTSNIESLMQGWTREHGPEPDEHLLRLRIQNFTLIDRLKSPENYAVILRVGPNQYRTPCARYSQEFRFFEDLEVGLCHPEASELLFIVVNVSHDRDIEVGRVVISLADVQRGVMFKRKVTVCENALTNTARPVGSLSIEGIAHTFGLTSDMTEPEKRNYYRSRVEALMSRYKPTELHRVEHFLGTHAGKEEFLIERLVKTYGPESGSAPMQLRILSIKDYQLTSSCYVKAYMDGTRVLRTKHCHADRCMVLDISMKNEAIVHFDNPHHALLRFEVLGRRLMSSHVLGVAEMSLSNMVRNDSNVALLPVCDPVSKERICRLEVEVQSSAFPMKAAVIYPKPQNGSGGSAAEEVTRDVLSLISKYAPQRLSQVQPLIAGTTSLLDAHKNLRSKLVQKPIALTFYVHIDKIDFANPDDREMHSEDRLLVGVTCLRERVHSPMKVTWAGHINMQKYFPEMRMDVLLPQDKNLAASDLSLEVVVYTKGSQSTGPAAFLAKRSAGIYGKQGPVSPQSVELGRATLSLRALLTDCMYKIGEPVSVAIVNTAEHPHLLRMISGTAKHPESAYVGDLTLHITLPAFERIPRSMLFGSNVTRDYNREYVQYFANRIASHYRTHDPRKLHDFHYQLYEREVASTEWSHSLHVWLLANIKEYGPEPSIAFGPPPELKPGQGITDEKWETGEDAYETRGRRVQKGKIGPGEHVTSSLVGTHKDEGCEVPEGVSFTSESVEDVGYLDSDSERVGTESAFDSSSTSKWSATRLSEARRPAA</sequence>
<dbReference type="Pfam" id="PF00168">
    <property type="entry name" value="C2"/>
    <property type="match status" value="3"/>
</dbReference>
<accession>G0U7P8</accession>
<dbReference type="InterPro" id="IPR000008">
    <property type="entry name" value="C2_dom"/>
</dbReference>
<feature type="compositionally biased region" description="Polar residues" evidence="1">
    <location>
        <begin position="1121"/>
        <end position="1134"/>
    </location>
</feature>
<dbReference type="SUPFAM" id="SSF49562">
    <property type="entry name" value="C2 domain (Calcium/lipid-binding domain, CaLB)"/>
    <property type="match status" value="3"/>
</dbReference>
<feature type="domain" description="C2" evidence="2">
    <location>
        <begin position="200"/>
        <end position="327"/>
    </location>
</feature>
<evidence type="ECO:0000256" key="1">
    <source>
        <dbReference type="SAM" id="MobiDB-lite"/>
    </source>
</evidence>
<dbReference type="CDD" id="cd00030">
    <property type="entry name" value="C2"/>
    <property type="match status" value="3"/>
</dbReference>
<evidence type="ECO:0000313" key="3">
    <source>
        <dbReference type="EMBL" id="CCC51906.1"/>
    </source>
</evidence>
<dbReference type="EMBL" id="HE573026">
    <property type="protein sequence ID" value="CCC51906.1"/>
    <property type="molecule type" value="Genomic_DNA"/>
</dbReference>
<protein>
    <recommendedName>
        <fullName evidence="2">C2 domain-containing protein</fullName>
    </recommendedName>
</protein>
<dbReference type="InterPro" id="IPR035892">
    <property type="entry name" value="C2_domain_sf"/>
</dbReference>
<dbReference type="PROSITE" id="PS50004">
    <property type="entry name" value="C2"/>
    <property type="match status" value="2"/>
</dbReference>
<proteinExistence type="predicted"/>
<feature type="domain" description="C2" evidence="2">
    <location>
        <begin position="9"/>
        <end position="129"/>
    </location>
</feature>
<organism evidence="3">
    <name type="scientific">Trypanosoma vivax (strain Y486)</name>
    <dbReference type="NCBI Taxonomy" id="1055687"/>
    <lineage>
        <taxon>Eukaryota</taxon>
        <taxon>Discoba</taxon>
        <taxon>Euglenozoa</taxon>
        <taxon>Kinetoplastea</taxon>
        <taxon>Metakinetoplastina</taxon>
        <taxon>Trypanosomatida</taxon>
        <taxon>Trypanosomatidae</taxon>
        <taxon>Trypanosoma</taxon>
        <taxon>Duttonella</taxon>
    </lineage>
</organism>
<name>G0U7P8_TRYVY</name>
<dbReference type="AlphaFoldDB" id="G0U7P8"/>